<dbReference type="InterPro" id="IPR036691">
    <property type="entry name" value="Endo/exonu/phosph_ase_sf"/>
</dbReference>
<evidence type="ECO:0000256" key="2">
    <source>
        <dbReference type="ARBA" id="ARBA00007092"/>
    </source>
</evidence>
<dbReference type="SUPFAM" id="SSF56219">
    <property type="entry name" value="DNase I-like"/>
    <property type="match status" value="1"/>
</dbReference>
<comment type="caution">
    <text evidence="7">The sequence shown here is derived from an EMBL/GenBank/DDBJ whole genome shotgun (WGS) entry which is preliminary data.</text>
</comment>
<evidence type="ECO:0000256" key="3">
    <source>
        <dbReference type="ARBA" id="ARBA00022723"/>
    </source>
</evidence>
<dbReference type="Proteomes" id="UP001203338">
    <property type="component" value="Unassembled WGS sequence"/>
</dbReference>
<comment type="cofactor">
    <cofactor evidence="1">
        <name>Mg(2+)</name>
        <dbReference type="ChEBI" id="CHEBI:18420"/>
    </cofactor>
</comment>
<evidence type="ECO:0000256" key="4">
    <source>
        <dbReference type="ARBA" id="ARBA00022801"/>
    </source>
</evidence>
<keyword evidence="8" id="KW-1185">Reference proteome</keyword>
<evidence type="ECO:0000259" key="6">
    <source>
        <dbReference type="Pfam" id="PF03372"/>
    </source>
</evidence>
<evidence type="ECO:0000313" key="7">
    <source>
        <dbReference type="EMBL" id="MCL6269725.1"/>
    </source>
</evidence>
<accession>A0ABT0PEI9</accession>
<evidence type="ECO:0000256" key="1">
    <source>
        <dbReference type="ARBA" id="ARBA00001946"/>
    </source>
</evidence>
<dbReference type="EMBL" id="JAMFLX010000007">
    <property type="protein sequence ID" value="MCL6269725.1"/>
    <property type="molecule type" value="Genomic_DNA"/>
</dbReference>
<sequence length="261" mass="30167">MRIISFNCEGITSAAEKGFFSWAQEQDADVICLQDIRASESQLIDAPFNPEGYFSYFFDGYDTSASQGGIALYTRVPPKAIITGLNIPEADACGLYLQADFDKISIGSLMVPEPEDSSDISQNTKYRFMDEYLQYLNKQRRKRREFITCGSWNVAHKKIDLASWRDYQESPGFMPAERAWMDEIVNGLEYVDTYREVDREGGKYTFWSNEGDREINQGRRYDYQIATPSMRHRVLSSGIYTHDIFSRHAPVIVDYEWELSF</sequence>
<dbReference type="PROSITE" id="PS51435">
    <property type="entry name" value="AP_NUCLEASE_F1_4"/>
    <property type="match status" value="1"/>
</dbReference>
<keyword evidence="4" id="KW-0378">Hydrolase</keyword>
<dbReference type="Pfam" id="PF03372">
    <property type="entry name" value="Exo_endo_phos"/>
    <property type="match status" value="1"/>
</dbReference>
<reference evidence="7 8" key="1">
    <citation type="submission" date="2022-05" db="EMBL/GenBank/DDBJ databases">
        <authorList>
            <person name="Park J.-S."/>
        </authorList>
    </citation>
    <scope>NUCLEOTIDE SEQUENCE [LARGE SCALE GENOMIC DNA]</scope>
    <source>
        <strain evidence="7 8">2012CJ34-2</strain>
    </source>
</reference>
<keyword evidence="5" id="KW-0460">Magnesium</keyword>
<name>A0ABT0PEI9_9GAMM</name>
<dbReference type="Gene3D" id="3.60.10.10">
    <property type="entry name" value="Endonuclease/exonuclease/phosphatase"/>
    <property type="match status" value="1"/>
</dbReference>
<comment type="similarity">
    <text evidence="2">Belongs to the DNA repair enzymes AP/ExoA family.</text>
</comment>
<dbReference type="RefSeq" id="WP_249698803.1">
    <property type="nucleotide sequence ID" value="NZ_JAMFLX010000007.1"/>
</dbReference>
<dbReference type="InterPro" id="IPR037493">
    <property type="entry name" value="ExoIII-like"/>
</dbReference>
<proteinExistence type="inferred from homology"/>
<keyword evidence="3" id="KW-0479">Metal-binding</keyword>
<protein>
    <submittedName>
        <fullName evidence="7">Exodeoxyribonuclease III</fullName>
    </submittedName>
</protein>
<organism evidence="7 8">
    <name type="scientific">Parendozoicomonas callyspongiae</name>
    <dbReference type="NCBI Taxonomy" id="2942213"/>
    <lineage>
        <taxon>Bacteria</taxon>
        <taxon>Pseudomonadati</taxon>
        <taxon>Pseudomonadota</taxon>
        <taxon>Gammaproteobacteria</taxon>
        <taxon>Oceanospirillales</taxon>
        <taxon>Endozoicomonadaceae</taxon>
        <taxon>Parendozoicomonas</taxon>
    </lineage>
</organism>
<feature type="domain" description="Endonuclease/exonuclease/phosphatase" evidence="6">
    <location>
        <begin position="4"/>
        <end position="248"/>
    </location>
</feature>
<dbReference type="InterPro" id="IPR004808">
    <property type="entry name" value="AP_endonuc_1"/>
</dbReference>
<gene>
    <name evidence="7" type="ORF">M3P05_07205</name>
</gene>
<evidence type="ECO:0000313" key="8">
    <source>
        <dbReference type="Proteomes" id="UP001203338"/>
    </source>
</evidence>
<dbReference type="InterPro" id="IPR005135">
    <property type="entry name" value="Endo/exonuclease/phosphatase"/>
</dbReference>
<dbReference type="PANTHER" id="PTHR43250">
    <property type="entry name" value="EXODEOXYRIBONUCLEASE III"/>
    <property type="match status" value="1"/>
</dbReference>
<dbReference type="NCBIfam" id="TIGR00633">
    <property type="entry name" value="xth"/>
    <property type="match status" value="1"/>
</dbReference>
<evidence type="ECO:0000256" key="5">
    <source>
        <dbReference type="ARBA" id="ARBA00022842"/>
    </source>
</evidence>
<dbReference type="PANTHER" id="PTHR43250:SF2">
    <property type="entry name" value="EXODEOXYRIBONUCLEASE III"/>
    <property type="match status" value="1"/>
</dbReference>